<accession>A0A7T2LL65</accession>
<dbReference type="PANTHER" id="PTHR40688:SF2">
    <property type="entry name" value="RIBBON-HELIX-HELIX PROTEIN COPG DOMAIN-CONTAINING PROTEIN"/>
    <property type="match status" value="1"/>
</dbReference>
<keyword evidence="2" id="KW-1185">Reference proteome</keyword>
<protein>
    <submittedName>
        <fullName evidence="1">Ribbon-helix-helix protein, CopG family</fullName>
    </submittedName>
</protein>
<proteinExistence type="predicted"/>
<evidence type="ECO:0000313" key="1">
    <source>
        <dbReference type="EMBL" id="QPQ54190.1"/>
    </source>
</evidence>
<dbReference type="RefSeq" id="WP_200970718.1">
    <property type="nucleotide sequence ID" value="NZ_CP065592.1"/>
</dbReference>
<sequence length="82" mass="9114">MSNSAVISARVDADTLALVDKVSKAHGRSRAWFAARAIQKMAESEAEFLAFVQEGIDSADRGELIPHEEIFERLKARRKSRA</sequence>
<evidence type="ECO:0000313" key="2">
    <source>
        <dbReference type="Proteomes" id="UP000594873"/>
    </source>
</evidence>
<organism evidence="1 2">
    <name type="scientific">Allosphingosinicella flava</name>
    <dbReference type="NCBI Taxonomy" id="2771430"/>
    <lineage>
        <taxon>Bacteria</taxon>
        <taxon>Pseudomonadati</taxon>
        <taxon>Pseudomonadota</taxon>
        <taxon>Alphaproteobacteria</taxon>
        <taxon>Sphingomonadales</taxon>
        <taxon>Sphingomonadaceae</taxon>
        <taxon>Allosphingosinicella</taxon>
    </lineage>
</organism>
<reference evidence="1 2" key="1">
    <citation type="submission" date="2020-11" db="EMBL/GenBank/DDBJ databases">
        <title>Genome seq and assembly of Sphingosinicella sp.</title>
        <authorList>
            <person name="Chhetri G."/>
        </authorList>
    </citation>
    <scope>NUCLEOTIDE SEQUENCE [LARGE SCALE GENOMIC DNA]</scope>
    <source>
        <strain evidence="1 2">UDD2</strain>
    </source>
</reference>
<name>A0A7T2LL65_9SPHN</name>
<dbReference type="Proteomes" id="UP000594873">
    <property type="component" value="Chromosome"/>
</dbReference>
<dbReference type="KEGG" id="sflv:IC614_07390"/>
<gene>
    <name evidence="1" type="ORF">IC614_07390</name>
</gene>
<dbReference type="AlphaFoldDB" id="A0A7T2LL65"/>
<dbReference type="PANTHER" id="PTHR40688">
    <property type="match status" value="1"/>
</dbReference>
<dbReference type="EMBL" id="CP065592">
    <property type="protein sequence ID" value="QPQ54190.1"/>
    <property type="molecule type" value="Genomic_DNA"/>
</dbReference>
<dbReference type="InterPro" id="IPR052991">
    <property type="entry name" value="Non-func_TypeII_TA_Antitoxin"/>
</dbReference>